<dbReference type="SUPFAM" id="SSF54427">
    <property type="entry name" value="NTF2-like"/>
    <property type="match status" value="1"/>
</dbReference>
<proteinExistence type="predicted"/>
<dbReference type="OrthoDB" id="9812089at2"/>
<dbReference type="Proteomes" id="UP000193804">
    <property type="component" value="Unassembled WGS sequence"/>
</dbReference>
<dbReference type="AlphaFoldDB" id="A0A1X7LCT1"/>
<evidence type="ECO:0000313" key="1">
    <source>
        <dbReference type="EMBL" id="SMG51575.1"/>
    </source>
</evidence>
<gene>
    <name evidence="1" type="ORF">SAMN05661096_03785</name>
</gene>
<protein>
    <submittedName>
        <fullName evidence="1">Predicted SnoaL-like aldol condensation-catalyzing enzyme</fullName>
    </submittedName>
</protein>
<dbReference type="EMBL" id="FXAW01000010">
    <property type="protein sequence ID" value="SMG51575.1"/>
    <property type="molecule type" value="Genomic_DNA"/>
</dbReference>
<evidence type="ECO:0000313" key="2">
    <source>
        <dbReference type="Proteomes" id="UP000193804"/>
    </source>
</evidence>
<accession>A0A1X7LCT1</accession>
<organism evidence="1 2">
    <name type="scientific">Marivirga sericea</name>
    <dbReference type="NCBI Taxonomy" id="1028"/>
    <lineage>
        <taxon>Bacteria</taxon>
        <taxon>Pseudomonadati</taxon>
        <taxon>Bacteroidota</taxon>
        <taxon>Cytophagia</taxon>
        <taxon>Cytophagales</taxon>
        <taxon>Marivirgaceae</taxon>
        <taxon>Marivirga</taxon>
    </lineage>
</organism>
<dbReference type="Gene3D" id="3.10.450.50">
    <property type="match status" value="1"/>
</dbReference>
<dbReference type="STRING" id="1028.SAMN05661096_03785"/>
<dbReference type="RefSeq" id="WP_085518911.1">
    <property type="nucleotide sequence ID" value="NZ_FXAW01000010.1"/>
</dbReference>
<keyword evidence="2" id="KW-1185">Reference proteome</keyword>
<reference evidence="2" key="1">
    <citation type="submission" date="2017-04" db="EMBL/GenBank/DDBJ databases">
        <authorList>
            <person name="Varghese N."/>
            <person name="Submissions S."/>
        </authorList>
    </citation>
    <scope>NUCLEOTIDE SEQUENCE [LARGE SCALE GENOMIC DNA]</scope>
    <source>
        <strain evidence="2">DSM 4125</strain>
    </source>
</reference>
<name>A0A1X7LCT1_9BACT</name>
<sequence length="123" mass="13877">MQTEKQIATEFLMMVGKGKIKAAFEKFVGGSFKHHNPYFKGDAKSLMTAMLEDAQNNPEKELKILRALADGELVAVHSQVKQNQQDSGFVLVHIFKFSERKIVELWDIGQEIPAEIVNENGML</sequence>
<dbReference type="InterPro" id="IPR032710">
    <property type="entry name" value="NTF2-like_dom_sf"/>
</dbReference>